<dbReference type="GO" id="GO:0007026">
    <property type="term" value="P:negative regulation of microtubule depolymerization"/>
    <property type="evidence" value="ECO:0007669"/>
    <property type="project" value="UniProtKB-ARBA"/>
</dbReference>
<keyword evidence="10" id="KW-0206">Cytoskeleton</keyword>
<dbReference type="InterPro" id="IPR036028">
    <property type="entry name" value="SH3-like_dom_sf"/>
</dbReference>
<dbReference type="SUPFAM" id="SSF50044">
    <property type="entry name" value="SH3-domain"/>
    <property type="match status" value="1"/>
</dbReference>
<dbReference type="GO" id="GO:0045169">
    <property type="term" value="C:fusome"/>
    <property type="evidence" value="ECO:0007669"/>
    <property type="project" value="UniProtKB-ARBA"/>
</dbReference>
<dbReference type="FunFam" id="1.20.58.60:FF:000007">
    <property type="entry name" value="Spectrin alpha chain non-erythrocytic 1"/>
    <property type="match status" value="2"/>
</dbReference>
<dbReference type="GO" id="GO:0016328">
    <property type="term" value="C:lateral plasma membrane"/>
    <property type="evidence" value="ECO:0007669"/>
    <property type="project" value="UniProtKB-ARBA"/>
</dbReference>
<dbReference type="GO" id="GO:0031594">
    <property type="term" value="C:neuromuscular junction"/>
    <property type="evidence" value="ECO:0007669"/>
    <property type="project" value="UniProtKB-ARBA"/>
</dbReference>
<evidence type="ECO:0000256" key="2">
    <source>
        <dbReference type="ARBA" id="ARBA00006826"/>
    </source>
</evidence>
<evidence type="ECO:0000256" key="8">
    <source>
        <dbReference type="ARBA" id="ARBA00022860"/>
    </source>
</evidence>
<dbReference type="FunFam" id="1.20.58.60:FF:000020">
    <property type="entry name" value="Spectrin alpha chain, non-erythrocytic 1"/>
    <property type="match status" value="4"/>
</dbReference>
<dbReference type="InterPro" id="IPR018159">
    <property type="entry name" value="Spectrin/alpha-actinin"/>
</dbReference>
<dbReference type="GO" id="GO:0051693">
    <property type="term" value="P:actin filament capping"/>
    <property type="evidence" value="ECO:0007669"/>
    <property type="project" value="UniProtKB-KW"/>
</dbReference>
<comment type="similarity">
    <text evidence="2">Belongs to the spectrin family.</text>
</comment>
<dbReference type="GO" id="GO:0045170">
    <property type="term" value="C:spectrosome"/>
    <property type="evidence" value="ECO:0007669"/>
    <property type="project" value="UniProtKB-ARBA"/>
</dbReference>
<dbReference type="Gene3D" id="1.20.58.60">
    <property type="match status" value="14"/>
</dbReference>
<keyword evidence="12" id="KW-0175">Coiled coil</keyword>
<dbReference type="EMBL" id="OD565359">
    <property type="protein sequence ID" value="CAD7441583.1"/>
    <property type="molecule type" value="Genomic_DNA"/>
</dbReference>
<sequence>MCVIRVMCVLEELHRLWELLLSKLAEKGMKLQQALVLVQFLRQCDEVMFWISDKETFVTTDEFGHDLEHVEVLQRKFDEFQKDMASQEYRVTEVNELADKLVLDGHPERDTIFKRKEDLNEAWLRLKQLALMRQEKLFGAHEIQRFNRDADETVAWISEKDVVLSSDDYGRDLASVQTLQRKHEGVERDLAALEDKVSTLGQEADRLCGIHADHADQIQAKREEIIAYWESLTTKAKGRRLKLDESYYLHRFLADFRDLISWINDMKAIISADELAKDVAGAEALLERHQEHKGEIDAREDSFRATAEAGQQLLDREHYASDEVKEKLTVLANEKTSLLSMWEERRILYEQCMDLQLFYRDTEQADTWMAKQEAFLANEDLGDSLDSVEALIKKHEDFEKSLAAQEEKIKALDEFATKLIEGQHYAADDVAQRRAMLLERRSALLDKSAQRRAILDDASRLQQFERDCDETKGWINEKLKFAKDDSYLDPTNLNGKVQKHQNFEQELNANKSRMEEITSTGQELIEANHYASDGIQSRMDEIVGLWETLVRATENKGSMLQEASQQQQFNRTVEDVELWLSEIEGQLMSEDYGKDLTSVQNLQKKHALLEADVASHQDRIEGIKLASAQFVERGHFDADNIKSKEAALTDRYTALQRPMNIRKQRLLDSLQVQQLFRDIEDEEAWIREKEPVAASTNRGRDLIGVQNLMKKHQAVLSEINNHENRMAAVCQSGQQMLDDGHFASDEIKQRVGALNDHWTQLKEKALQRKQDLEDSLQAHQYFADANEAESWMKEKEPIVSNTDYGKDEDSGEALLKKHEALVSDLEAFGNTITALRDQAQSCRQQETPVIDVSGKECVMALYDYTEKSPREVSMKKGDVLTLLNSNNKDWWKVEVNDRQGFVPAAYVKKIEAGLSASQQNLADKNSIAARQNQIEAQYDQLLGLAKERQNKLNETVKAYVLVREAADLSTWIKDKENYAEVQVADVGEDLEQVEVMQKKFDDFQADLKANEVRLAEMNEIAMQLMSLGQTEAALKIQTQIEDLNQKWTSLQQLTSERATQLGSAHEVQRFHRDVDETKDWIQEKDEALNNDDLGKDLRSVQALQRKHEGLERDLAALGDKIRQLDETANRLMQTHPETADQTYAKQKEINEEWTQLTAKANSRKEKLLDSYDLQRFLSDYRDLMSWINSMMGLVSSDELSNDVTGAEALLERHQEHRTEIDARAGTFQAFELFGQQLLQSSHYASVEIQEKLESMTEARQELEKAWIARRMQLDQCLELQLFYRDCEQAENWMSAREAFLASEEVDSKGDNVEALIKKHEDFDKAINAHEEKIAALQTLADQLIAAEHYASEPIDEKRRQVLDRWRHLKEALIEKRSKLGESQTLQQFSRDADEMENWIAEKLQLATEESYKDPANIQSKHQKHQAFEAELAANADRIQSVLAMGQNLIDKRQCAGSDEAVQARLASIADQWEYLTQKTTEKTVKLKEANKQRTYIAAVKDLDFWLGEVESLLTSEDSGKDLASVQNLIKKHQLVEADVQVHDDRIKDMNSQADSLIESGQFDTASIQEKRQSINERYERIKNLAAHRQARLNEANTLHQFFRDIADEESWIKEKKLLVGSDDYGRDLTGVQNLKKKHKRLEAELGSHEPAIQAVQEAGEKLMDVSNLGVPEIEQVCVLSEIEQIEQVLFSHVNRSDVSHMCSQRLKLLNQAWSELKHLAATRGQKLDESHVYQQFLAKVEEEEAWISEKQQLLSVEDYGDTMAAVQGLLKKHDAFETDFAAHRDRCADIAADGEKLVADKNHHSESIAQRCQQLQVGYAGILGDNLVHHINTHKRYFEKHVNISCKLFTYVRHGVQLGEQHGLHAFEHEGIQNITALKDQLIQANHDQTPAILKRHADVITR</sequence>
<protein>
    <recommendedName>
        <fullName evidence="13">SH3 domain-containing protein</fullName>
    </recommendedName>
</protein>
<dbReference type="GO" id="GO:0007274">
    <property type="term" value="P:neuromuscular synaptic transmission"/>
    <property type="evidence" value="ECO:0007669"/>
    <property type="project" value="UniProtKB-ARBA"/>
</dbReference>
<keyword evidence="4" id="KW-0117">Actin capping</keyword>
<dbReference type="Pfam" id="PF00435">
    <property type="entry name" value="Spectrin"/>
    <property type="match status" value="16"/>
</dbReference>
<dbReference type="FunFam" id="1.20.58.60:FF:000017">
    <property type="entry name" value="Spectrin alpha chain, non-erythrocytic 1"/>
    <property type="match status" value="2"/>
</dbReference>
<dbReference type="InterPro" id="IPR035825">
    <property type="entry name" value="Alpha_Spectrin_SH3"/>
</dbReference>
<feature type="domain" description="SH3" evidence="13">
    <location>
        <begin position="853"/>
        <end position="912"/>
    </location>
</feature>
<dbReference type="FunFam" id="1.20.58.60:FF:000340">
    <property type="entry name" value="Spectrin beta chain"/>
    <property type="match status" value="1"/>
</dbReference>
<reference evidence="14" key="1">
    <citation type="submission" date="2020-11" db="EMBL/GenBank/DDBJ databases">
        <authorList>
            <person name="Tran Van P."/>
        </authorList>
    </citation>
    <scope>NUCLEOTIDE SEQUENCE</scope>
</reference>
<dbReference type="CDD" id="cd11808">
    <property type="entry name" value="SH3_Alpha_Spectrin"/>
    <property type="match status" value="1"/>
</dbReference>
<dbReference type="SUPFAM" id="SSF46966">
    <property type="entry name" value="Spectrin repeat"/>
    <property type="match status" value="13"/>
</dbReference>
<evidence type="ECO:0000256" key="11">
    <source>
        <dbReference type="PROSITE-ProRule" id="PRU00192"/>
    </source>
</evidence>
<dbReference type="InterPro" id="IPR002017">
    <property type="entry name" value="Spectrin_repeat"/>
</dbReference>
<accession>A0A7R9EUC7</accession>
<comment type="subcellular location">
    <subcellularLocation>
        <location evidence="1">Cytoplasm</location>
        <location evidence="1">Cytoskeleton</location>
    </subcellularLocation>
</comment>
<dbReference type="GO" id="GO:0042062">
    <property type="term" value="P:long-term strengthening of neuromuscular junction"/>
    <property type="evidence" value="ECO:0007669"/>
    <property type="project" value="UniProtKB-ARBA"/>
</dbReference>
<dbReference type="GO" id="GO:0005516">
    <property type="term" value="F:calmodulin binding"/>
    <property type="evidence" value="ECO:0007669"/>
    <property type="project" value="UniProtKB-KW"/>
</dbReference>
<evidence type="ECO:0000256" key="7">
    <source>
        <dbReference type="ARBA" id="ARBA00022737"/>
    </source>
</evidence>
<dbReference type="CDD" id="cd00176">
    <property type="entry name" value="SPEC"/>
    <property type="match status" value="8"/>
</dbReference>
<organism evidence="14">
    <name type="scientific">Timema bartmani</name>
    <dbReference type="NCBI Taxonomy" id="61472"/>
    <lineage>
        <taxon>Eukaryota</taxon>
        <taxon>Metazoa</taxon>
        <taxon>Ecdysozoa</taxon>
        <taxon>Arthropoda</taxon>
        <taxon>Hexapoda</taxon>
        <taxon>Insecta</taxon>
        <taxon>Pterygota</taxon>
        <taxon>Neoptera</taxon>
        <taxon>Polyneoptera</taxon>
        <taxon>Phasmatodea</taxon>
        <taxon>Timematodea</taxon>
        <taxon>Timematoidea</taxon>
        <taxon>Timematidae</taxon>
        <taxon>Timema</taxon>
    </lineage>
</organism>
<evidence type="ECO:0000256" key="4">
    <source>
        <dbReference type="ARBA" id="ARBA00022467"/>
    </source>
</evidence>
<dbReference type="GO" id="GO:0005856">
    <property type="term" value="C:cytoskeleton"/>
    <property type="evidence" value="ECO:0007669"/>
    <property type="project" value="UniProtKB-SubCell"/>
</dbReference>
<keyword evidence="6" id="KW-0597">Phosphoprotein</keyword>
<dbReference type="FunFam" id="1.20.58.60:FF:000013">
    <property type="entry name" value="Spectrin alpha chain, non-erythrocytic 1"/>
    <property type="match status" value="2"/>
</dbReference>
<dbReference type="GO" id="GO:0048790">
    <property type="term" value="P:maintenance of presynaptic active zone structure"/>
    <property type="evidence" value="ECO:0007669"/>
    <property type="project" value="UniProtKB-ARBA"/>
</dbReference>
<gene>
    <name evidence="14" type="ORF">TBIB3V08_LOCUS4044</name>
</gene>
<dbReference type="PRINTS" id="PR01887">
    <property type="entry name" value="SPECTRNALPHA"/>
</dbReference>
<dbReference type="Gene3D" id="2.30.30.40">
    <property type="entry name" value="SH3 Domains"/>
    <property type="match status" value="1"/>
</dbReference>
<evidence type="ECO:0000256" key="1">
    <source>
        <dbReference type="ARBA" id="ARBA00004245"/>
    </source>
</evidence>
<evidence type="ECO:0000256" key="10">
    <source>
        <dbReference type="ARBA" id="ARBA00023212"/>
    </source>
</evidence>
<evidence type="ECO:0000256" key="12">
    <source>
        <dbReference type="SAM" id="Coils"/>
    </source>
</evidence>
<keyword evidence="5" id="KW-0963">Cytoplasm</keyword>
<feature type="coiled-coil region" evidence="12">
    <location>
        <begin position="176"/>
        <end position="203"/>
    </location>
</feature>
<dbReference type="SMART" id="SM00326">
    <property type="entry name" value="SH3"/>
    <property type="match status" value="1"/>
</dbReference>
<dbReference type="PANTHER" id="PTHR11915">
    <property type="entry name" value="SPECTRIN/FILAMIN RELATED CYTOSKELETAL PROTEIN"/>
    <property type="match status" value="1"/>
</dbReference>
<evidence type="ECO:0000256" key="3">
    <source>
        <dbReference type="ARBA" id="ARBA00022443"/>
    </source>
</evidence>
<dbReference type="PRINTS" id="PR00452">
    <property type="entry name" value="SH3DOMAIN"/>
</dbReference>
<evidence type="ECO:0000256" key="5">
    <source>
        <dbReference type="ARBA" id="ARBA00022490"/>
    </source>
</evidence>
<dbReference type="FunFam" id="2.30.30.40:FF:000036">
    <property type="entry name" value="Spectrin alpha chain, non-erythrocytic 1"/>
    <property type="match status" value="1"/>
</dbReference>
<dbReference type="GO" id="GO:0003779">
    <property type="term" value="F:actin binding"/>
    <property type="evidence" value="ECO:0007669"/>
    <property type="project" value="UniProtKB-KW"/>
</dbReference>
<proteinExistence type="inferred from homology"/>
<dbReference type="SMART" id="SM00150">
    <property type="entry name" value="SPEC"/>
    <property type="match status" value="16"/>
</dbReference>
<dbReference type="FunFam" id="1.20.58.60:FF:000258">
    <property type="entry name" value="Spectrin alpha chain"/>
    <property type="match status" value="1"/>
</dbReference>
<evidence type="ECO:0000256" key="9">
    <source>
        <dbReference type="ARBA" id="ARBA00023203"/>
    </source>
</evidence>
<keyword evidence="8" id="KW-0112">Calmodulin-binding</keyword>
<dbReference type="PROSITE" id="PS50002">
    <property type="entry name" value="SH3"/>
    <property type="match status" value="1"/>
</dbReference>
<feature type="coiled-coil region" evidence="12">
    <location>
        <begin position="1312"/>
        <end position="1346"/>
    </location>
</feature>
<dbReference type="InterPro" id="IPR001452">
    <property type="entry name" value="SH3_domain"/>
</dbReference>
<dbReference type="GO" id="GO:0016199">
    <property type="term" value="P:axon midline choice point recognition"/>
    <property type="evidence" value="ECO:0007669"/>
    <property type="project" value="UniProtKB-ARBA"/>
</dbReference>
<evidence type="ECO:0000256" key="6">
    <source>
        <dbReference type="ARBA" id="ARBA00022553"/>
    </source>
</evidence>
<keyword evidence="3 11" id="KW-0728">SH3 domain</keyword>
<name>A0A7R9EUC7_9NEOP</name>
<dbReference type="FunFam" id="1.20.58.60:FF:000006">
    <property type="entry name" value="Spectrin alpha chain, non-erythrocytic 1"/>
    <property type="match status" value="1"/>
</dbReference>
<dbReference type="Pfam" id="PF00018">
    <property type="entry name" value="SH3_1"/>
    <property type="match status" value="1"/>
</dbReference>
<keyword evidence="9" id="KW-0009">Actin-binding</keyword>
<dbReference type="GO" id="GO:0008017">
    <property type="term" value="F:microtubule binding"/>
    <property type="evidence" value="ECO:0007669"/>
    <property type="project" value="UniProtKB-ARBA"/>
</dbReference>
<keyword evidence="7" id="KW-0677">Repeat</keyword>
<feature type="coiled-coil region" evidence="12">
    <location>
        <begin position="1100"/>
        <end position="1134"/>
    </location>
</feature>
<evidence type="ECO:0000313" key="14">
    <source>
        <dbReference type="EMBL" id="CAD7441583.1"/>
    </source>
</evidence>
<evidence type="ECO:0000259" key="13">
    <source>
        <dbReference type="PROSITE" id="PS50002"/>
    </source>
</evidence>